<dbReference type="EMBL" id="KB456261">
    <property type="protein sequence ID" value="EMF15994.1"/>
    <property type="molecule type" value="Genomic_DNA"/>
</dbReference>
<dbReference type="eggNOG" id="KOG1110">
    <property type="taxonomic scope" value="Eukaryota"/>
</dbReference>
<dbReference type="GO" id="GO:0016020">
    <property type="term" value="C:membrane"/>
    <property type="evidence" value="ECO:0007669"/>
    <property type="project" value="TreeGrafter"/>
</dbReference>
<evidence type="ECO:0000256" key="2">
    <source>
        <dbReference type="SAM" id="MobiDB-lite"/>
    </source>
</evidence>
<dbReference type="InterPro" id="IPR050577">
    <property type="entry name" value="MAPR/NEUFC/NENF-like"/>
</dbReference>
<evidence type="ECO:0000313" key="5">
    <source>
        <dbReference type="Proteomes" id="UP000016931"/>
    </source>
</evidence>
<evidence type="ECO:0000259" key="3">
    <source>
        <dbReference type="SMART" id="SM01117"/>
    </source>
</evidence>
<dbReference type="PANTHER" id="PTHR10281:SF76">
    <property type="entry name" value="CALCUTTA CUP-RELATED"/>
    <property type="match status" value="1"/>
</dbReference>
<feature type="domain" description="Cytochrome b5 heme-binding" evidence="3">
    <location>
        <begin position="113"/>
        <end position="195"/>
    </location>
</feature>
<dbReference type="GeneID" id="27907408"/>
<feature type="region of interest" description="Disordered" evidence="2">
    <location>
        <begin position="270"/>
        <end position="296"/>
    </location>
</feature>
<feature type="region of interest" description="Disordered" evidence="2">
    <location>
        <begin position="1"/>
        <end position="55"/>
    </location>
</feature>
<evidence type="ECO:0000256" key="1">
    <source>
        <dbReference type="ARBA" id="ARBA00038357"/>
    </source>
</evidence>
<dbReference type="AlphaFoldDB" id="M3DEQ5"/>
<dbReference type="OrthoDB" id="10257697at2759"/>
<organism evidence="4 5">
    <name type="scientific">Sphaerulina musiva (strain SO2202)</name>
    <name type="common">Poplar stem canker fungus</name>
    <name type="synonym">Septoria musiva</name>
    <dbReference type="NCBI Taxonomy" id="692275"/>
    <lineage>
        <taxon>Eukaryota</taxon>
        <taxon>Fungi</taxon>
        <taxon>Dikarya</taxon>
        <taxon>Ascomycota</taxon>
        <taxon>Pezizomycotina</taxon>
        <taxon>Dothideomycetes</taxon>
        <taxon>Dothideomycetidae</taxon>
        <taxon>Mycosphaerellales</taxon>
        <taxon>Mycosphaerellaceae</taxon>
        <taxon>Sphaerulina</taxon>
    </lineage>
</organism>
<proteinExistence type="inferred from homology"/>
<evidence type="ECO:0000313" key="4">
    <source>
        <dbReference type="EMBL" id="EMF15994.1"/>
    </source>
</evidence>
<dbReference type="InterPro" id="IPR001199">
    <property type="entry name" value="Cyt_B5-like_heme/steroid-bd"/>
</dbReference>
<dbReference type="HOGENOM" id="CLU_070889_0_1_1"/>
<keyword evidence="5" id="KW-1185">Reference proteome</keyword>
<reference evidence="4 5" key="1">
    <citation type="journal article" date="2012" name="PLoS Pathog.">
        <title>Diverse lifestyles and strategies of plant pathogenesis encoded in the genomes of eighteen Dothideomycetes fungi.</title>
        <authorList>
            <person name="Ohm R.A."/>
            <person name="Feau N."/>
            <person name="Henrissat B."/>
            <person name="Schoch C.L."/>
            <person name="Horwitz B.A."/>
            <person name="Barry K.W."/>
            <person name="Condon B.J."/>
            <person name="Copeland A.C."/>
            <person name="Dhillon B."/>
            <person name="Glaser F."/>
            <person name="Hesse C.N."/>
            <person name="Kosti I."/>
            <person name="LaButti K."/>
            <person name="Lindquist E.A."/>
            <person name="Lucas S."/>
            <person name="Salamov A.A."/>
            <person name="Bradshaw R.E."/>
            <person name="Ciuffetti L."/>
            <person name="Hamelin R.C."/>
            <person name="Kema G.H.J."/>
            <person name="Lawrence C."/>
            <person name="Scott J.A."/>
            <person name="Spatafora J.W."/>
            <person name="Turgeon B.G."/>
            <person name="de Wit P.J.G.M."/>
            <person name="Zhong S."/>
            <person name="Goodwin S.B."/>
            <person name="Grigoriev I.V."/>
        </authorList>
    </citation>
    <scope>NUCLEOTIDE SEQUENCE [LARGE SCALE GENOMIC DNA]</scope>
    <source>
        <strain evidence="4 5">SO2202</strain>
    </source>
</reference>
<dbReference type="RefSeq" id="XP_016764115.1">
    <property type="nucleotide sequence ID" value="XM_016910271.1"/>
</dbReference>
<dbReference type="PANTHER" id="PTHR10281">
    <property type="entry name" value="MEMBRANE-ASSOCIATED PROGESTERONE RECEPTOR COMPONENT-RELATED"/>
    <property type="match status" value="1"/>
</dbReference>
<dbReference type="SUPFAM" id="SSF55856">
    <property type="entry name" value="Cytochrome b5-like heme/steroid binding domain"/>
    <property type="match status" value="1"/>
</dbReference>
<dbReference type="GO" id="GO:0012505">
    <property type="term" value="C:endomembrane system"/>
    <property type="evidence" value="ECO:0007669"/>
    <property type="project" value="TreeGrafter"/>
</dbReference>
<dbReference type="Gene3D" id="3.10.120.10">
    <property type="entry name" value="Cytochrome b5-like heme/steroid binding domain"/>
    <property type="match status" value="1"/>
</dbReference>
<dbReference type="Pfam" id="PF00173">
    <property type="entry name" value="Cyt-b5"/>
    <property type="match status" value="1"/>
</dbReference>
<dbReference type="InterPro" id="IPR036400">
    <property type="entry name" value="Cyt_B5-like_heme/steroid_sf"/>
</dbReference>
<feature type="compositionally biased region" description="Low complexity" evidence="2">
    <location>
        <begin position="31"/>
        <end position="44"/>
    </location>
</feature>
<name>M3DEQ5_SPHMS</name>
<accession>M3DEQ5</accession>
<comment type="similarity">
    <text evidence="1">Belongs to the cytochrome b5 family. MAPR subfamily.</text>
</comment>
<sequence length="296" mass="32720">MANDDHDTTRGSSSSSSSGGSNLDASPPLVSTKSSSPTTTTTTTNAKPKVDFEDPDAHPTITLLDGLRILVGLALLSGLLSYFVTGNSVVWGYNAWWTQPKAVVASLRGPVHLTDSQLLRYNGEDTSRPIYLALNGTIYDVTSNPRIYGPGGMYAVFSGRDAARGFVTGCFAVDNVPDLRGVEWGFIPRDVPTYEEKTDAELTELMRNYREDWVRDATQQVRDAVEHWQKVFRGETGKEYFEVGKVVGRKKETGPLRELCKPRPKDGLEKWMQKRRVEKAKAKKEGGDVKVGKDEL</sequence>
<dbReference type="SMART" id="SM01117">
    <property type="entry name" value="Cyt-b5"/>
    <property type="match status" value="1"/>
</dbReference>
<feature type="compositionally biased region" description="Low complexity" evidence="2">
    <location>
        <begin position="11"/>
        <end position="21"/>
    </location>
</feature>
<dbReference type="Proteomes" id="UP000016931">
    <property type="component" value="Unassembled WGS sequence"/>
</dbReference>
<gene>
    <name evidence="4" type="ORF">SEPMUDRAFT_81320</name>
</gene>
<protein>
    <submittedName>
        <fullName evidence="4">Cytochrome b5</fullName>
    </submittedName>
</protein>
<feature type="compositionally biased region" description="Basic and acidic residues" evidence="2">
    <location>
        <begin position="279"/>
        <end position="296"/>
    </location>
</feature>